<organism evidence="3 4">
    <name type="scientific">Cucumis melo var. makuwa</name>
    <name type="common">Oriental melon</name>
    <dbReference type="NCBI Taxonomy" id="1194695"/>
    <lineage>
        <taxon>Eukaryota</taxon>
        <taxon>Viridiplantae</taxon>
        <taxon>Streptophyta</taxon>
        <taxon>Embryophyta</taxon>
        <taxon>Tracheophyta</taxon>
        <taxon>Spermatophyta</taxon>
        <taxon>Magnoliopsida</taxon>
        <taxon>eudicotyledons</taxon>
        <taxon>Gunneridae</taxon>
        <taxon>Pentapetalae</taxon>
        <taxon>rosids</taxon>
        <taxon>fabids</taxon>
        <taxon>Cucurbitales</taxon>
        <taxon>Cucurbitaceae</taxon>
        <taxon>Benincaseae</taxon>
        <taxon>Cucumis</taxon>
    </lineage>
</organism>
<feature type="domain" description="Reverse transcriptase Ty1/copia-type" evidence="2">
    <location>
        <begin position="59"/>
        <end position="130"/>
    </location>
</feature>
<evidence type="ECO:0000313" key="4">
    <source>
        <dbReference type="Proteomes" id="UP000321393"/>
    </source>
</evidence>
<gene>
    <name evidence="3" type="ORF">E6C27_scaffold400G00150</name>
</gene>
<evidence type="ECO:0000256" key="1">
    <source>
        <dbReference type="SAM" id="MobiDB-lite"/>
    </source>
</evidence>
<evidence type="ECO:0000259" key="2">
    <source>
        <dbReference type="Pfam" id="PF07727"/>
    </source>
</evidence>
<feature type="compositionally biased region" description="Basic and acidic residues" evidence="1">
    <location>
        <begin position="343"/>
        <end position="354"/>
    </location>
</feature>
<dbReference type="EMBL" id="SSTE01020493">
    <property type="protein sequence ID" value="KAA0033955.1"/>
    <property type="molecule type" value="Genomic_DNA"/>
</dbReference>
<sequence>MISFLKSLDPKTWRAVLEQASAGNSKAINAIFNGVDLNVFKLINSYNSAKEAWRILKIAYESTKNKARLVAQGYSQVESFDFDETFASITRLEAIRLLLGISCIRRFKLYHMDVKSAFLNGSMIGGLLYLAASMPDITFDTGVCARFQSDPKGTHLAALVIAIRIEQDVRRTERVLQEDVSFLEIIWFSLQLADIFTKPLDVSSFKHLRAGLGFKSTPLQCPYRLSFERNQIPSFDPTKESLLPDPIDFTVPENAGRQEFNEFDMDSDEKDDVSLSHLLKHEVFGKNTQPESGFPSASNAVPSGQSVSLSNTSQIDVPASNKPYHSGDNFSQGSDNVDQESNPAHEDEVGRDIPDPVTDVGEERPKKKTKKASAHPKLAFNHLKFLMMFQLRFYVEEHYLSGLLMICNNETVDIGLFIYDQLLRHIGTFGVKIPIPLFRSHVPDIEHDIRPSRNARVFDSEDVNFATEGFNLLGELALRVINTLTAESRALSTSINLLFERRLEVDNLVRHLKSLLSSTSST</sequence>
<dbReference type="Pfam" id="PF07727">
    <property type="entry name" value="RVT_2"/>
    <property type="match status" value="1"/>
</dbReference>
<feature type="compositionally biased region" description="Polar residues" evidence="1">
    <location>
        <begin position="328"/>
        <end position="342"/>
    </location>
</feature>
<dbReference type="Proteomes" id="UP000321393">
    <property type="component" value="Unassembled WGS sequence"/>
</dbReference>
<feature type="region of interest" description="Disordered" evidence="1">
    <location>
        <begin position="286"/>
        <end position="373"/>
    </location>
</feature>
<comment type="caution">
    <text evidence="3">The sequence shown here is derived from an EMBL/GenBank/DDBJ whole genome shotgun (WGS) entry which is preliminary data.</text>
</comment>
<reference evidence="3 4" key="1">
    <citation type="submission" date="2019-08" db="EMBL/GenBank/DDBJ databases">
        <title>Draft genome sequences of two oriental melons (Cucumis melo L. var makuwa).</title>
        <authorList>
            <person name="Kwon S.-Y."/>
        </authorList>
    </citation>
    <scope>NUCLEOTIDE SEQUENCE [LARGE SCALE GENOMIC DNA]</scope>
    <source>
        <strain evidence="4">cv. SW 3</strain>
        <tissue evidence="3">Leaf</tissue>
    </source>
</reference>
<evidence type="ECO:0000313" key="3">
    <source>
        <dbReference type="EMBL" id="KAA0033955.1"/>
    </source>
</evidence>
<name>A0A5A7SXP0_CUCMM</name>
<protein>
    <submittedName>
        <fullName evidence="3">Envelope-like protein</fullName>
    </submittedName>
</protein>
<dbReference type="AlphaFoldDB" id="A0A5A7SXP0"/>
<proteinExistence type="predicted"/>
<dbReference type="InterPro" id="IPR013103">
    <property type="entry name" value="RVT_2"/>
</dbReference>
<feature type="compositionally biased region" description="Polar residues" evidence="1">
    <location>
        <begin position="286"/>
        <end position="315"/>
    </location>
</feature>
<accession>A0A5A7SXP0</accession>